<gene>
    <name evidence="5" type="primary">ssb</name>
    <name evidence="5" type="ORF">FPK29_04865</name>
</gene>
<sequence>MSASIEIVGNAGGDPSTTAFQDGGESTTVSVAVNQGYFDRDNNWVDQGTAWYRVTLRSDQARQQAKFITKGVKLIISGTLKVRAYQDKQGVDRQSLEVMARHVGIVHTEPRRQAQQWGSSPKQWSGRQSQVSAGQSHDPWGGAGNDDPVF</sequence>
<dbReference type="PIRSF" id="PIRSF002070">
    <property type="entry name" value="SSB"/>
    <property type="match status" value="1"/>
</dbReference>
<dbReference type="NCBIfam" id="TIGR00621">
    <property type="entry name" value="ssb"/>
    <property type="match status" value="1"/>
</dbReference>
<dbReference type="SUPFAM" id="SSF50249">
    <property type="entry name" value="Nucleic acid-binding proteins"/>
    <property type="match status" value="1"/>
</dbReference>
<dbReference type="InterPro" id="IPR000424">
    <property type="entry name" value="Primosome_PriB/ssb"/>
</dbReference>
<dbReference type="PROSITE" id="PS50935">
    <property type="entry name" value="SSB"/>
    <property type="match status" value="1"/>
</dbReference>
<evidence type="ECO:0000256" key="4">
    <source>
        <dbReference type="SAM" id="MobiDB-lite"/>
    </source>
</evidence>
<dbReference type="Pfam" id="PF00436">
    <property type="entry name" value="SSB"/>
    <property type="match status" value="1"/>
</dbReference>
<dbReference type="Gene3D" id="2.40.50.140">
    <property type="entry name" value="Nucleic acid-binding proteins"/>
    <property type="match status" value="1"/>
</dbReference>
<evidence type="ECO:0000256" key="1">
    <source>
        <dbReference type="ARBA" id="ARBA00023125"/>
    </source>
</evidence>
<feature type="region of interest" description="Disordered" evidence="4">
    <location>
        <begin position="109"/>
        <end position="150"/>
    </location>
</feature>
<dbReference type="Proteomes" id="UP000317536">
    <property type="component" value="Unassembled WGS sequence"/>
</dbReference>
<dbReference type="GO" id="GO:0006260">
    <property type="term" value="P:DNA replication"/>
    <property type="evidence" value="ECO:0007669"/>
    <property type="project" value="InterPro"/>
</dbReference>
<evidence type="ECO:0000313" key="5">
    <source>
        <dbReference type="EMBL" id="TSJ85695.1"/>
    </source>
</evidence>
<comment type="caution">
    <text evidence="5">The sequence shown here is derived from an EMBL/GenBank/DDBJ whole genome shotgun (WGS) entry which is preliminary data.</text>
</comment>
<dbReference type="AlphaFoldDB" id="A0A556R9X6"/>
<keyword evidence="1 2" id="KW-0238">DNA-binding</keyword>
<accession>A0A556R9X6</accession>
<protein>
    <recommendedName>
        <fullName evidence="2 3">Single-stranded DNA-binding protein</fullName>
    </recommendedName>
</protein>
<dbReference type="InterPro" id="IPR011344">
    <property type="entry name" value="ssDNA-bd"/>
</dbReference>
<evidence type="ECO:0000313" key="6">
    <source>
        <dbReference type="Proteomes" id="UP000317536"/>
    </source>
</evidence>
<evidence type="ECO:0000256" key="2">
    <source>
        <dbReference type="PIRNR" id="PIRNR002070"/>
    </source>
</evidence>
<proteinExistence type="predicted"/>
<dbReference type="InterPro" id="IPR012340">
    <property type="entry name" value="NA-bd_OB-fold"/>
</dbReference>
<evidence type="ECO:0000256" key="3">
    <source>
        <dbReference type="RuleBase" id="RU000524"/>
    </source>
</evidence>
<name>A0A556R9X6_9BIFI</name>
<feature type="region of interest" description="Disordered" evidence="4">
    <location>
        <begin position="1"/>
        <end position="23"/>
    </location>
</feature>
<reference evidence="5 6" key="1">
    <citation type="submission" date="2019-07" db="EMBL/GenBank/DDBJ databases">
        <title>Bifidobacterium asteroides genomes.</title>
        <authorList>
            <person name="Zheng H."/>
        </authorList>
    </citation>
    <scope>NUCLEOTIDE SEQUENCE [LARGE SCALE GENOMIC DNA]</scope>
    <source>
        <strain evidence="5 6">W8111</strain>
    </source>
</reference>
<dbReference type="EMBL" id="VMHJ01000002">
    <property type="protein sequence ID" value="TSJ85695.1"/>
    <property type="molecule type" value="Genomic_DNA"/>
</dbReference>
<dbReference type="CDD" id="cd04496">
    <property type="entry name" value="SSB_OBF"/>
    <property type="match status" value="1"/>
</dbReference>
<organism evidence="5 6">
    <name type="scientific">Bifidobacterium asteroides</name>
    <dbReference type="NCBI Taxonomy" id="1684"/>
    <lineage>
        <taxon>Bacteria</taxon>
        <taxon>Bacillati</taxon>
        <taxon>Actinomycetota</taxon>
        <taxon>Actinomycetes</taxon>
        <taxon>Bifidobacteriales</taxon>
        <taxon>Bifidobacteriaceae</taxon>
        <taxon>Bifidobacterium</taxon>
    </lineage>
</organism>
<feature type="compositionally biased region" description="Polar residues" evidence="4">
    <location>
        <begin position="113"/>
        <end position="135"/>
    </location>
</feature>
<dbReference type="GO" id="GO:0003697">
    <property type="term" value="F:single-stranded DNA binding"/>
    <property type="evidence" value="ECO:0007669"/>
    <property type="project" value="InterPro"/>
</dbReference>